<dbReference type="AlphaFoldDB" id="A0AAE1T9M2"/>
<dbReference type="SUPFAM" id="SSF56672">
    <property type="entry name" value="DNA/RNA polymerases"/>
    <property type="match status" value="1"/>
</dbReference>
<dbReference type="CDD" id="cd01650">
    <property type="entry name" value="RT_nLTR_like"/>
    <property type="match status" value="1"/>
</dbReference>
<evidence type="ECO:0000313" key="2">
    <source>
        <dbReference type="EMBL" id="KAK4384078.1"/>
    </source>
</evidence>
<proteinExistence type="predicted"/>
<organism evidence="2 3">
    <name type="scientific">Sesamum angolense</name>
    <dbReference type="NCBI Taxonomy" id="2727404"/>
    <lineage>
        <taxon>Eukaryota</taxon>
        <taxon>Viridiplantae</taxon>
        <taxon>Streptophyta</taxon>
        <taxon>Embryophyta</taxon>
        <taxon>Tracheophyta</taxon>
        <taxon>Spermatophyta</taxon>
        <taxon>Magnoliopsida</taxon>
        <taxon>eudicotyledons</taxon>
        <taxon>Gunneridae</taxon>
        <taxon>Pentapetalae</taxon>
        <taxon>asterids</taxon>
        <taxon>lamiids</taxon>
        <taxon>Lamiales</taxon>
        <taxon>Pedaliaceae</taxon>
        <taxon>Sesamum</taxon>
    </lineage>
</organism>
<dbReference type="Proteomes" id="UP001289374">
    <property type="component" value="Unassembled WGS sequence"/>
</dbReference>
<accession>A0AAE1T9M2</accession>
<sequence length="376" mass="42832">MASDRTGNVRGCGRIFQHGENSETNKYYLLALIPKVNMPTYVSDYRPIACCNVIYKAITKILVKRLQRVLPLLIDYSQNAFVPGRSISDNILLAQELLTGYNQVRLPARCMLKVDIQKAYDSVEWDFLLEEVGDFDKVILYHRIYSYWPLIDKVDTRLAGWNNLNLSSWKCESGLGPALQTKSGRRTRNQKSDYFKSGADFETTMEDITNDGTSIWVDWIQHNRLRHTTIWTFNRDTGSWGWKKMLKLRPLLQRGVIYKVGDGSSFNLWQDIWHDRGPLCLTYPRGPAVTGLPLSSTLSSVLQRNSWCWPASTDTDVAEIISQLPPTYPTATDTIYWEHLRMATGHYLGEQKMERQSSSECGIPSNVSGIGLSSLG</sequence>
<dbReference type="EMBL" id="JACGWL010000338">
    <property type="protein sequence ID" value="KAK4384078.1"/>
    <property type="molecule type" value="Genomic_DNA"/>
</dbReference>
<dbReference type="InterPro" id="IPR000477">
    <property type="entry name" value="RT_dom"/>
</dbReference>
<reference evidence="2" key="2">
    <citation type="journal article" date="2024" name="Plant">
        <title>Genomic evolution and insights into agronomic trait innovations of Sesamum species.</title>
        <authorList>
            <person name="Miao H."/>
            <person name="Wang L."/>
            <person name="Qu L."/>
            <person name="Liu H."/>
            <person name="Sun Y."/>
            <person name="Le M."/>
            <person name="Wang Q."/>
            <person name="Wei S."/>
            <person name="Zheng Y."/>
            <person name="Lin W."/>
            <person name="Duan Y."/>
            <person name="Cao H."/>
            <person name="Xiong S."/>
            <person name="Wang X."/>
            <person name="Wei L."/>
            <person name="Li C."/>
            <person name="Ma Q."/>
            <person name="Ju M."/>
            <person name="Zhao R."/>
            <person name="Li G."/>
            <person name="Mu C."/>
            <person name="Tian Q."/>
            <person name="Mei H."/>
            <person name="Zhang T."/>
            <person name="Gao T."/>
            <person name="Zhang H."/>
        </authorList>
    </citation>
    <scope>NUCLEOTIDE SEQUENCE</scope>
    <source>
        <strain evidence="2">K16</strain>
    </source>
</reference>
<gene>
    <name evidence="2" type="ORF">Sango_3094000</name>
</gene>
<dbReference type="PANTHER" id="PTHR46890:SF48">
    <property type="entry name" value="RNA-DIRECTED DNA POLYMERASE"/>
    <property type="match status" value="1"/>
</dbReference>
<name>A0AAE1T9M2_9LAMI</name>
<dbReference type="InterPro" id="IPR052343">
    <property type="entry name" value="Retrotransposon-Effector_Assoc"/>
</dbReference>
<comment type="caution">
    <text evidence="2">The sequence shown here is derived from an EMBL/GenBank/DDBJ whole genome shotgun (WGS) entry which is preliminary data.</text>
</comment>
<feature type="domain" description="Reverse transcriptase" evidence="1">
    <location>
        <begin position="33"/>
        <end position="137"/>
    </location>
</feature>
<reference evidence="2" key="1">
    <citation type="submission" date="2020-06" db="EMBL/GenBank/DDBJ databases">
        <authorList>
            <person name="Li T."/>
            <person name="Hu X."/>
            <person name="Zhang T."/>
            <person name="Song X."/>
            <person name="Zhang H."/>
            <person name="Dai N."/>
            <person name="Sheng W."/>
            <person name="Hou X."/>
            <person name="Wei L."/>
        </authorList>
    </citation>
    <scope>NUCLEOTIDE SEQUENCE</scope>
    <source>
        <strain evidence="2">K16</strain>
        <tissue evidence="2">Leaf</tissue>
    </source>
</reference>
<dbReference type="Pfam" id="PF00078">
    <property type="entry name" value="RVT_1"/>
    <property type="match status" value="1"/>
</dbReference>
<evidence type="ECO:0000313" key="3">
    <source>
        <dbReference type="Proteomes" id="UP001289374"/>
    </source>
</evidence>
<keyword evidence="3" id="KW-1185">Reference proteome</keyword>
<dbReference type="InterPro" id="IPR043502">
    <property type="entry name" value="DNA/RNA_pol_sf"/>
</dbReference>
<protein>
    <recommendedName>
        <fullName evidence="1">Reverse transcriptase domain-containing protein</fullName>
    </recommendedName>
</protein>
<dbReference type="PANTHER" id="PTHR46890">
    <property type="entry name" value="NON-LTR RETROLELEMENT REVERSE TRANSCRIPTASE-LIKE PROTEIN-RELATED"/>
    <property type="match status" value="1"/>
</dbReference>
<evidence type="ECO:0000259" key="1">
    <source>
        <dbReference type="Pfam" id="PF00078"/>
    </source>
</evidence>